<gene>
    <name evidence="1" type="ORF">MENTE1834_LOCUS42683</name>
</gene>
<name>A0ACB1ASD1_MELEN</name>
<proteinExistence type="predicted"/>
<evidence type="ECO:0000313" key="1">
    <source>
        <dbReference type="EMBL" id="CAK5103109.1"/>
    </source>
</evidence>
<sequence length="50" mass="5854">MYNNYCPKCSSVILALNKFGIRFRCLVRLQIQEILFHSHNKITGCICNFC</sequence>
<dbReference type="EMBL" id="CAVMJV010000114">
    <property type="protein sequence ID" value="CAK5103109.1"/>
    <property type="molecule type" value="Genomic_DNA"/>
</dbReference>
<comment type="caution">
    <text evidence="1">The sequence shown here is derived from an EMBL/GenBank/DDBJ whole genome shotgun (WGS) entry which is preliminary data.</text>
</comment>
<accession>A0ACB1ASD1</accession>
<protein>
    <submittedName>
        <fullName evidence="1">Uncharacterized protein</fullName>
    </submittedName>
</protein>
<dbReference type="Proteomes" id="UP001497535">
    <property type="component" value="Unassembled WGS sequence"/>
</dbReference>
<evidence type="ECO:0000313" key="2">
    <source>
        <dbReference type="Proteomes" id="UP001497535"/>
    </source>
</evidence>
<organism evidence="1 2">
    <name type="scientific">Meloidogyne enterolobii</name>
    <name type="common">Root-knot nematode worm</name>
    <name type="synonym">Meloidogyne mayaguensis</name>
    <dbReference type="NCBI Taxonomy" id="390850"/>
    <lineage>
        <taxon>Eukaryota</taxon>
        <taxon>Metazoa</taxon>
        <taxon>Ecdysozoa</taxon>
        <taxon>Nematoda</taxon>
        <taxon>Chromadorea</taxon>
        <taxon>Rhabditida</taxon>
        <taxon>Tylenchina</taxon>
        <taxon>Tylenchomorpha</taxon>
        <taxon>Tylenchoidea</taxon>
        <taxon>Meloidogynidae</taxon>
        <taxon>Meloidogyninae</taxon>
        <taxon>Meloidogyne</taxon>
    </lineage>
</organism>
<reference evidence="1" key="1">
    <citation type="submission" date="2023-11" db="EMBL/GenBank/DDBJ databases">
        <authorList>
            <person name="Poullet M."/>
        </authorList>
    </citation>
    <scope>NUCLEOTIDE SEQUENCE</scope>
    <source>
        <strain evidence="1">E1834</strain>
    </source>
</reference>
<keyword evidence="2" id="KW-1185">Reference proteome</keyword>